<accession>A0A096M170</accession>
<evidence type="ECO:0000313" key="3">
    <source>
        <dbReference type="Ensembl" id="ENSPFOP00000025161.1"/>
    </source>
</evidence>
<feature type="compositionally biased region" description="Basic and acidic residues" evidence="1">
    <location>
        <begin position="9"/>
        <end position="23"/>
    </location>
</feature>
<dbReference type="AlphaFoldDB" id="A0A096M170"/>
<dbReference type="GeneTree" id="ENSGT00940000170421"/>
<evidence type="ECO:0000313" key="4">
    <source>
        <dbReference type="Proteomes" id="UP000028760"/>
    </source>
</evidence>
<dbReference type="STRING" id="48698.ENSPFOP00000025161"/>
<keyword evidence="4" id="KW-1185">Reference proteome</keyword>
<dbReference type="OMA" id="FICWTSP"/>
<keyword evidence="2" id="KW-1133">Transmembrane helix</keyword>
<feature type="transmembrane region" description="Helical" evidence="2">
    <location>
        <begin position="75"/>
        <end position="100"/>
    </location>
</feature>
<evidence type="ECO:0000256" key="2">
    <source>
        <dbReference type="SAM" id="Phobius"/>
    </source>
</evidence>
<feature type="region of interest" description="Disordered" evidence="1">
    <location>
        <begin position="1"/>
        <end position="23"/>
    </location>
</feature>
<dbReference type="Proteomes" id="UP000028760">
    <property type="component" value="Unassembled WGS sequence"/>
</dbReference>
<sequence length="105" mass="12142">MEEPAVQQEKIEKSQEQGEDRRKADWKNECSFSNLLKHSCFICWTSPGDTDVIEMDDRVLAKAAEIRVRPQHLPLICWLFVYLICITVCTYCTCSFIIAFPTVLP</sequence>
<keyword evidence="2" id="KW-0812">Transmembrane</keyword>
<reference evidence="3" key="3">
    <citation type="submission" date="2025-09" db="UniProtKB">
        <authorList>
            <consortium name="Ensembl"/>
        </authorList>
    </citation>
    <scope>IDENTIFICATION</scope>
</reference>
<keyword evidence="2" id="KW-0472">Membrane</keyword>
<reference evidence="3" key="2">
    <citation type="submission" date="2025-08" db="UniProtKB">
        <authorList>
            <consortium name="Ensembl"/>
        </authorList>
    </citation>
    <scope>IDENTIFICATION</scope>
</reference>
<proteinExistence type="predicted"/>
<protein>
    <submittedName>
        <fullName evidence="3">Uncharacterized protein</fullName>
    </submittedName>
</protein>
<organism evidence="3 4">
    <name type="scientific">Poecilia formosa</name>
    <name type="common">Amazon molly</name>
    <name type="synonym">Limia formosa</name>
    <dbReference type="NCBI Taxonomy" id="48698"/>
    <lineage>
        <taxon>Eukaryota</taxon>
        <taxon>Metazoa</taxon>
        <taxon>Chordata</taxon>
        <taxon>Craniata</taxon>
        <taxon>Vertebrata</taxon>
        <taxon>Euteleostomi</taxon>
        <taxon>Actinopterygii</taxon>
        <taxon>Neopterygii</taxon>
        <taxon>Teleostei</taxon>
        <taxon>Neoteleostei</taxon>
        <taxon>Acanthomorphata</taxon>
        <taxon>Ovalentaria</taxon>
        <taxon>Atherinomorphae</taxon>
        <taxon>Cyprinodontiformes</taxon>
        <taxon>Poeciliidae</taxon>
        <taxon>Poeciliinae</taxon>
        <taxon>Poecilia</taxon>
    </lineage>
</organism>
<name>A0A096M170_POEFO</name>
<dbReference type="EMBL" id="AYCK01026912">
    <property type="status" value="NOT_ANNOTATED_CDS"/>
    <property type="molecule type" value="Genomic_DNA"/>
</dbReference>
<evidence type="ECO:0000256" key="1">
    <source>
        <dbReference type="SAM" id="MobiDB-lite"/>
    </source>
</evidence>
<dbReference type="Ensembl" id="ENSPFOT00000025239.1">
    <property type="protein sequence ID" value="ENSPFOP00000025161.1"/>
    <property type="gene ID" value="ENSPFOG00000024344.1"/>
</dbReference>
<reference evidence="4" key="1">
    <citation type="submission" date="2013-10" db="EMBL/GenBank/DDBJ databases">
        <authorList>
            <person name="Schartl M."/>
            <person name="Warren W."/>
        </authorList>
    </citation>
    <scope>NUCLEOTIDE SEQUENCE [LARGE SCALE GENOMIC DNA]</scope>
    <source>
        <strain evidence="4">female</strain>
    </source>
</reference>